<gene>
    <name evidence="9" type="ORF">ACHAXA_005232</name>
</gene>
<feature type="transmembrane region" description="Helical" evidence="7">
    <location>
        <begin position="547"/>
        <end position="566"/>
    </location>
</feature>
<evidence type="ECO:0000256" key="6">
    <source>
        <dbReference type="SAM" id="MobiDB-lite"/>
    </source>
</evidence>
<feature type="transmembrane region" description="Helical" evidence="7">
    <location>
        <begin position="246"/>
        <end position="266"/>
    </location>
</feature>
<evidence type="ECO:0000256" key="2">
    <source>
        <dbReference type="ARBA" id="ARBA00022475"/>
    </source>
</evidence>
<feature type="domain" description="EamA" evidence="8">
    <location>
        <begin position="477"/>
        <end position="557"/>
    </location>
</feature>
<keyword evidence="4 7" id="KW-1133">Transmembrane helix</keyword>
<feature type="transmembrane region" description="Helical" evidence="7">
    <location>
        <begin position="517"/>
        <end position="535"/>
    </location>
</feature>
<dbReference type="InterPro" id="IPR037185">
    <property type="entry name" value="EmrE-like"/>
</dbReference>
<organism evidence="9 10">
    <name type="scientific">Cyclostephanos tholiformis</name>
    <dbReference type="NCBI Taxonomy" id="382380"/>
    <lineage>
        <taxon>Eukaryota</taxon>
        <taxon>Sar</taxon>
        <taxon>Stramenopiles</taxon>
        <taxon>Ochrophyta</taxon>
        <taxon>Bacillariophyta</taxon>
        <taxon>Coscinodiscophyceae</taxon>
        <taxon>Thalassiosirophycidae</taxon>
        <taxon>Stephanodiscales</taxon>
        <taxon>Stephanodiscaceae</taxon>
        <taxon>Cyclostephanos</taxon>
    </lineage>
</organism>
<keyword evidence="10" id="KW-1185">Reference proteome</keyword>
<keyword evidence="5 7" id="KW-0472">Membrane</keyword>
<comment type="subcellular location">
    <subcellularLocation>
        <location evidence="1">Cell membrane</location>
        <topology evidence="1">Multi-pass membrane protein</topology>
    </subcellularLocation>
</comment>
<proteinExistence type="predicted"/>
<feature type="transmembrane region" description="Helical" evidence="7">
    <location>
        <begin position="485"/>
        <end position="505"/>
    </location>
</feature>
<name>A0ABD3SER0_9STRA</name>
<evidence type="ECO:0000256" key="3">
    <source>
        <dbReference type="ARBA" id="ARBA00022692"/>
    </source>
</evidence>
<comment type="caution">
    <text evidence="9">The sequence shown here is derived from an EMBL/GenBank/DDBJ whole genome shotgun (WGS) entry which is preliminary data.</text>
</comment>
<sequence>MISGVIAGSALCRGTIVVVVLSLSLLPDPTSSFAWSSSPSKTSPPPVAASRRRSISTRLISDQSSSTRRWYQVGGDDYQRPIQPNATDYAGPSWRRTTTTTTTPSSCAAATATAAAATVPFDAGTSTTTTLLLLHQHLLDVHVAHLAILKSMDDGVQPAIERIVVVDETMIPSSIPHDGGTDVVVDVVAPSPRSRTKATTTMTTPFSKFDLSDEWRARLLLLLSAALYGTNFSLVKSIDEIRGMSVGMASTLRFGMAAFAMLPMLFAPIDAELRQRQATAGEGGRRNGGVIARRFGTDKNFPSSFGGGIWEEPTRLSAGLAGMEIGLYNSIGYLAQAVGLKTTTASKSAFICSMAVVTVPILDFMWGKKLLRRQVIGACLAAFGVFALELGGQQTTIADGDLMSLIQPVVFGLGFWRMEAAMEKYPTEAGRLAAAQLLTVFLVSLAYLVCWPALGIVNDLPLVSDACNAMPTASEIIAWLSDPRIVGMFVWTGLITTAFTIWMETLALRTLSASETTLIFSTEPLFGAAFAAVVANECLGVDDAVGAFFIILGCVVSGIDVGQLFVGRAGRPELEAGTSLTTPKK</sequence>
<dbReference type="AlphaFoldDB" id="A0ABD3SER0"/>
<dbReference type="InterPro" id="IPR000620">
    <property type="entry name" value="EamA_dom"/>
</dbReference>
<feature type="transmembrane region" description="Helical" evidence="7">
    <location>
        <begin position="373"/>
        <end position="390"/>
    </location>
</feature>
<dbReference type="PANTHER" id="PTHR42920:SF5">
    <property type="entry name" value="EAMA DOMAIN-CONTAINING PROTEIN"/>
    <property type="match status" value="1"/>
</dbReference>
<keyword evidence="3 7" id="KW-0812">Transmembrane</keyword>
<evidence type="ECO:0000256" key="5">
    <source>
        <dbReference type="ARBA" id="ARBA00023136"/>
    </source>
</evidence>
<feature type="transmembrane region" description="Helical" evidence="7">
    <location>
        <begin position="432"/>
        <end position="454"/>
    </location>
</feature>
<evidence type="ECO:0000259" key="8">
    <source>
        <dbReference type="Pfam" id="PF00892"/>
    </source>
</evidence>
<evidence type="ECO:0000256" key="1">
    <source>
        <dbReference type="ARBA" id="ARBA00004651"/>
    </source>
</evidence>
<dbReference type="Proteomes" id="UP001530377">
    <property type="component" value="Unassembled WGS sequence"/>
</dbReference>
<dbReference type="SUPFAM" id="SSF103481">
    <property type="entry name" value="Multidrug resistance efflux transporter EmrE"/>
    <property type="match status" value="2"/>
</dbReference>
<feature type="compositionally biased region" description="Low complexity" evidence="6">
    <location>
        <begin position="31"/>
        <end position="41"/>
    </location>
</feature>
<dbReference type="EMBL" id="JALLPB020000048">
    <property type="protein sequence ID" value="KAL3823044.1"/>
    <property type="molecule type" value="Genomic_DNA"/>
</dbReference>
<feature type="region of interest" description="Disordered" evidence="6">
    <location>
        <begin position="31"/>
        <end position="63"/>
    </location>
</feature>
<feature type="region of interest" description="Disordered" evidence="6">
    <location>
        <begin position="75"/>
        <end position="103"/>
    </location>
</feature>
<reference evidence="9 10" key="1">
    <citation type="submission" date="2024-10" db="EMBL/GenBank/DDBJ databases">
        <title>Updated reference genomes for cyclostephanoid diatoms.</title>
        <authorList>
            <person name="Roberts W.R."/>
            <person name="Alverson A.J."/>
        </authorList>
    </citation>
    <scope>NUCLEOTIDE SEQUENCE [LARGE SCALE GENOMIC DNA]</scope>
    <source>
        <strain evidence="9 10">AJA228-03</strain>
    </source>
</reference>
<evidence type="ECO:0000256" key="4">
    <source>
        <dbReference type="ARBA" id="ARBA00022989"/>
    </source>
</evidence>
<dbReference type="GO" id="GO:0005886">
    <property type="term" value="C:plasma membrane"/>
    <property type="evidence" value="ECO:0007669"/>
    <property type="project" value="UniProtKB-SubCell"/>
</dbReference>
<evidence type="ECO:0000313" key="10">
    <source>
        <dbReference type="Proteomes" id="UP001530377"/>
    </source>
</evidence>
<feature type="transmembrane region" description="Helical" evidence="7">
    <location>
        <begin position="402"/>
        <end position="420"/>
    </location>
</feature>
<dbReference type="InterPro" id="IPR051258">
    <property type="entry name" value="Diverse_Substrate_Transporter"/>
</dbReference>
<protein>
    <recommendedName>
        <fullName evidence="8">EamA domain-containing protein</fullName>
    </recommendedName>
</protein>
<dbReference type="Pfam" id="PF00892">
    <property type="entry name" value="EamA"/>
    <property type="match status" value="1"/>
</dbReference>
<evidence type="ECO:0000256" key="7">
    <source>
        <dbReference type="SAM" id="Phobius"/>
    </source>
</evidence>
<keyword evidence="2" id="KW-1003">Cell membrane</keyword>
<dbReference type="PANTHER" id="PTHR42920">
    <property type="entry name" value="OS03G0707200 PROTEIN-RELATED"/>
    <property type="match status" value="1"/>
</dbReference>
<accession>A0ABD3SER0</accession>
<evidence type="ECO:0000313" key="9">
    <source>
        <dbReference type="EMBL" id="KAL3823044.1"/>
    </source>
</evidence>